<dbReference type="Gene3D" id="3.40.50.150">
    <property type="entry name" value="Vaccinia Virus protein VP39"/>
    <property type="match status" value="1"/>
</dbReference>
<organism evidence="2 3">
    <name type="scientific">candidate division CPR2 bacterium GW2011_GWC2_39_10</name>
    <dbReference type="NCBI Taxonomy" id="1618345"/>
    <lineage>
        <taxon>Bacteria</taxon>
        <taxon>Bacteria division CPR2</taxon>
    </lineage>
</organism>
<gene>
    <name evidence="2" type="ORF">UT18_C0025G0002</name>
</gene>
<dbReference type="CDD" id="cd02440">
    <property type="entry name" value="AdoMet_MTases"/>
    <property type="match status" value="1"/>
</dbReference>
<dbReference type="PANTHER" id="PTHR43861">
    <property type="entry name" value="TRANS-ACONITATE 2-METHYLTRANSFERASE-RELATED"/>
    <property type="match status" value="1"/>
</dbReference>
<keyword evidence="2" id="KW-0489">Methyltransferase</keyword>
<dbReference type="GO" id="GO:0008168">
    <property type="term" value="F:methyltransferase activity"/>
    <property type="evidence" value="ECO:0007669"/>
    <property type="project" value="UniProtKB-KW"/>
</dbReference>
<sequence length="252" mass="28760">MKKANDYNSFAESRQQDILSGAMKSHSLVEKPAMESLLPSLTGTTVLMLGCGTGDESLILTTKNPAKLIGIDISENSINVAKRSYPDCEFKIGNMESIDFKEETFDFVYSSLAIDYTDDPIKVYKEVFRVLKSTGKFLFSVPHPLRWSSERIIVDEHSMMVMGFAERGNDGKTFGDYHKYARYEHNFNDRGEKLAFWIGPPSMHFKLLKEAGFIIEEFVETKVIEKAKEIDFAYYNKFSKFPQFTIFLAAKP</sequence>
<keyword evidence="2" id="KW-0830">Ubiquinone</keyword>
<dbReference type="EMBL" id="LBVV01000025">
    <property type="protein sequence ID" value="KKQ93170.1"/>
    <property type="molecule type" value="Genomic_DNA"/>
</dbReference>
<dbReference type="GO" id="GO:0032259">
    <property type="term" value="P:methylation"/>
    <property type="evidence" value="ECO:0007669"/>
    <property type="project" value="UniProtKB-KW"/>
</dbReference>
<dbReference type="Proteomes" id="UP000034207">
    <property type="component" value="Unassembled WGS sequence"/>
</dbReference>
<protein>
    <submittedName>
        <fullName evidence="2">Methylase involved in ubiquinone/menaquinone biosynthesis</fullName>
    </submittedName>
</protein>
<dbReference type="InterPro" id="IPR029063">
    <property type="entry name" value="SAM-dependent_MTases_sf"/>
</dbReference>
<accession>A0A0G0LYU5</accession>
<evidence type="ECO:0000313" key="2">
    <source>
        <dbReference type="EMBL" id="KKQ93170.1"/>
    </source>
</evidence>
<name>A0A0G0LYU5_UNCC2</name>
<reference evidence="2 3" key="1">
    <citation type="journal article" date="2015" name="Nature">
        <title>rRNA introns, odd ribosomes, and small enigmatic genomes across a large radiation of phyla.</title>
        <authorList>
            <person name="Brown C.T."/>
            <person name="Hug L.A."/>
            <person name="Thomas B.C."/>
            <person name="Sharon I."/>
            <person name="Castelle C.J."/>
            <person name="Singh A."/>
            <person name="Wilkins M.J."/>
            <person name="Williams K.H."/>
            <person name="Banfield J.F."/>
        </authorList>
    </citation>
    <scope>NUCLEOTIDE SEQUENCE [LARGE SCALE GENOMIC DNA]</scope>
</reference>
<dbReference type="SUPFAM" id="SSF53335">
    <property type="entry name" value="S-adenosyl-L-methionine-dependent methyltransferases"/>
    <property type="match status" value="1"/>
</dbReference>
<comment type="caution">
    <text evidence="2">The sequence shown here is derived from an EMBL/GenBank/DDBJ whole genome shotgun (WGS) entry which is preliminary data.</text>
</comment>
<dbReference type="Pfam" id="PF13847">
    <property type="entry name" value="Methyltransf_31"/>
    <property type="match status" value="1"/>
</dbReference>
<evidence type="ECO:0000259" key="1">
    <source>
        <dbReference type="Pfam" id="PF13847"/>
    </source>
</evidence>
<keyword evidence="2" id="KW-0808">Transferase</keyword>
<dbReference type="InterPro" id="IPR025714">
    <property type="entry name" value="Methyltranfer_dom"/>
</dbReference>
<proteinExistence type="predicted"/>
<evidence type="ECO:0000313" key="3">
    <source>
        <dbReference type="Proteomes" id="UP000034207"/>
    </source>
</evidence>
<dbReference type="STRING" id="1618345.UT18_C0025G0002"/>
<feature type="domain" description="Methyltransferase" evidence="1">
    <location>
        <begin position="43"/>
        <end position="143"/>
    </location>
</feature>
<dbReference type="AlphaFoldDB" id="A0A0G0LYU5"/>